<dbReference type="AlphaFoldDB" id="A0A4Y7SFB4"/>
<protein>
    <submittedName>
        <fullName evidence="1">Uncharacterized protein</fullName>
    </submittedName>
</protein>
<gene>
    <name evidence="1" type="ORF">FA13DRAFT_1742845</name>
</gene>
<evidence type="ECO:0000313" key="2">
    <source>
        <dbReference type="Proteomes" id="UP000298030"/>
    </source>
</evidence>
<sequence>MVRGGRTATSVEKLVDATSTSHPLETVSYQPGATLQFPRQPLSVTTPSSASARRMYNISKVAKSSKPQSILLGLTTYPWRIEEGFRQGFITMQRSPSGPPTFYDLLRFGAVPYYDLPLIVRGLTTRRSPAMCGSRACPDTYFGEMGRKHRADAMHVRTGGPRGVWLTRDRY</sequence>
<comment type="caution">
    <text evidence="1">The sequence shown here is derived from an EMBL/GenBank/DDBJ whole genome shotgun (WGS) entry which is preliminary data.</text>
</comment>
<name>A0A4Y7SFB4_COPMI</name>
<evidence type="ECO:0000313" key="1">
    <source>
        <dbReference type="EMBL" id="TEB20531.1"/>
    </source>
</evidence>
<accession>A0A4Y7SFB4</accession>
<dbReference type="EMBL" id="QPFP01000137">
    <property type="protein sequence ID" value="TEB20531.1"/>
    <property type="molecule type" value="Genomic_DNA"/>
</dbReference>
<dbReference type="Proteomes" id="UP000298030">
    <property type="component" value="Unassembled WGS sequence"/>
</dbReference>
<keyword evidence="2" id="KW-1185">Reference proteome</keyword>
<reference evidence="1 2" key="1">
    <citation type="journal article" date="2019" name="Nat. Ecol. Evol.">
        <title>Megaphylogeny resolves global patterns of mushroom evolution.</title>
        <authorList>
            <person name="Varga T."/>
            <person name="Krizsan K."/>
            <person name="Foldi C."/>
            <person name="Dima B."/>
            <person name="Sanchez-Garcia M."/>
            <person name="Sanchez-Ramirez S."/>
            <person name="Szollosi G.J."/>
            <person name="Szarkandi J.G."/>
            <person name="Papp V."/>
            <person name="Albert L."/>
            <person name="Andreopoulos W."/>
            <person name="Angelini C."/>
            <person name="Antonin V."/>
            <person name="Barry K.W."/>
            <person name="Bougher N.L."/>
            <person name="Buchanan P."/>
            <person name="Buyck B."/>
            <person name="Bense V."/>
            <person name="Catcheside P."/>
            <person name="Chovatia M."/>
            <person name="Cooper J."/>
            <person name="Damon W."/>
            <person name="Desjardin D."/>
            <person name="Finy P."/>
            <person name="Geml J."/>
            <person name="Haridas S."/>
            <person name="Hughes K."/>
            <person name="Justo A."/>
            <person name="Karasinski D."/>
            <person name="Kautmanova I."/>
            <person name="Kiss B."/>
            <person name="Kocsube S."/>
            <person name="Kotiranta H."/>
            <person name="LaButti K.M."/>
            <person name="Lechner B.E."/>
            <person name="Liimatainen K."/>
            <person name="Lipzen A."/>
            <person name="Lukacs Z."/>
            <person name="Mihaltcheva S."/>
            <person name="Morgado L.N."/>
            <person name="Niskanen T."/>
            <person name="Noordeloos M.E."/>
            <person name="Ohm R.A."/>
            <person name="Ortiz-Santana B."/>
            <person name="Ovrebo C."/>
            <person name="Racz N."/>
            <person name="Riley R."/>
            <person name="Savchenko A."/>
            <person name="Shiryaev A."/>
            <person name="Soop K."/>
            <person name="Spirin V."/>
            <person name="Szebenyi C."/>
            <person name="Tomsovsky M."/>
            <person name="Tulloss R.E."/>
            <person name="Uehling J."/>
            <person name="Grigoriev I.V."/>
            <person name="Vagvolgyi C."/>
            <person name="Papp T."/>
            <person name="Martin F.M."/>
            <person name="Miettinen O."/>
            <person name="Hibbett D.S."/>
            <person name="Nagy L.G."/>
        </authorList>
    </citation>
    <scope>NUCLEOTIDE SEQUENCE [LARGE SCALE GENOMIC DNA]</scope>
    <source>
        <strain evidence="1 2">FP101781</strain>
    </source>
</reference>
<proteinExistence type="predicted"/>
<organism evidence="1 2">
    <name type="scientific">Coprinellus micaceus</name>
    <name type="common">Glistening ink-cap mushroom</name>
    <name type="synonym">Coprinus micaceus</name>
    <dbReference type="NCBI Taxonomy" id="71717"/>
    <lineage>
        <taxon>Eukaryota</taxon>
        <taxon>Fungi</taxon>
        <taxon>Dikarya</taxon>
        <taxon>Basidiomycota</taxon>
        <taxon>Agaricomycotina</taxon>
        <taxon>Agaricomycetes</taxon>
        <taxon>Agaricomycetidae</taxon>
        <taxon>Agaricales</taxon>
        <taxon>Agaricineae</taxon>
        <taxon>Psathyrellaceae</taxon>
        <taxon>Coprinellus</taxon>
    </lineage>
</organism>